<dbReference type="Gene3D" id="3.40.50.2000">
    <property type="entry name" value="Glycogen Phosphorylase B"/>
    <property type="match status" value="2"/>
</dbReference>
<dbReference type="Pfam" id="PF00982">
    <property type="entry name" value="Glyco_transf_20"/>
    <property type="match status" value="1"/>
</dbReference>
<evidence type="ECO:0000256" key="1">
    <source>
        <dbReference type="ARBA" id="ARBA00008799"/>
    </source>
</evidence>
<feature type="compositionally biased region" description="Low complexity" evidence="2">
    <location>
        <begin position="473"/>
        <end position="484"/>
    </location>
</feature>
<dbReference type="GO" id="GO:0005992">
    <property type="term" value="P:trehalose biosynthetic process"/>
    <property type="evidence" value="ECO:0007669"/>
    <property type="project" value="InterPro"/>
</dbReference>
<accession>A0A379N4L1</accession>
<gene>
    <name evidence="3" type="primary">otsA</name>
    <name evidence="3" type="ORF">NCTC13291_03702</name>
</gene>
<keyword evidence="3" id="KW-0328">Glycosyltransferase</keyword>
<protein>
    <submittedName>
        <fullName evidence="3">Alpha,alpha-trehalose-phosphate synthase [UDP-forming]</fullName>
        <ecNumber evidence="3">2.4.1.15</ecNumber>
    </submittedName>
</protein>
<proteinExistence type="inferred from homology"/>
<evidence type="ECO:0000256" key="2">
    <source>
        <dbReference type="SAM" id="MobiDB-lite"/>
    </source>
</evidence>
<keyword evidence="3" id="KW-0808">Transferase</keyword>
<evidence type="ECO:0000313" key="3">
    <source>
        <dbReference type="EMBL" id="SUE42084.1"/>
    </source>
</evidence>
<dbReference type="AlphaFoldDB" id="A0A379N4L1"/>
<name>A0A379N4L1_9PROT</name>
<dbReference type="Proteomes" id="UP000254919">
    <property type="component" value="Unassembled WGS sequence"/>
</dbReference>
<dbReference type="GeneID" id="99634845"/>
<dbReference type="InterPro" id="IPR001830">
    <property type="entry name" value="Glyco_trans_20"/>
</dbReference>
<organism evidence="3 4">
    <name type="scientific">Roseomonas mucosa</name>
    <dbReference type="NCBI Taxonomy" id="207340"/>
    <lineage>
        <taxon>Bacteria</taxon>
        <taxon>Pseudomonadati</taxon>
        <taxon>Pseudomonadota</taxon>
        <taxon>Alphaproteobacteria</taxon>
        <taxon>Acetobacterales</taxon>
        <taxon>Roseomonadaceae</taxon>
        <taxon>Roseomonas</taxon>
    </lineage>
</organism>
<dbReference type="SUPFAM" id="SSF53756">
    <property type="entry name" value="UDP-Glycosyltransferase/glycogen phosphorylase"/>
    <property type="match status" value="1"/>
</dbReference>
<sequence>MGRLVVVSNRVAVPKRDDPPAAGGLAVALKEAFKARGGMWFGWSGHVVGEEPGPAKTVRRSGVDYTVFDLTDDQYRGFYVGHANGVLWPLFHFRLGLLTYDRQQAEVYRDVNREFARRLLPHLRPDDTIWVHDYQLIPLGAELRAMGAKQRIGYFHHIPFPPWALFSALPDSDRLLHDLLAYDLVGVQSRRDLQGLIDCMNQGTGMQVPADETVRFRGRETRLQAHPIGIATREFNETAARAARGSETRRLVASLGHRDLVIGVERLDYTKGLPERLRAFAALLAEYPQHRGHVTYLQIAAKSRDDIESYRDLRREIDRLAGTINGDYADPDWTPVRYVARALSRDCLAGFYRVSKVGLVTPLRDGMNLVAKEYVAAQDAENPGVLVLSRFAGAAENMPEALQVNPLDPVGVASAIHNALEMPIEERRERHAAMYRRLETQNVGVWARAFLEALEDPDATRAEPQPEPDLRSRTQYSTSSAGSSRSHRASTRSELASRAL</sequence>
<dbReference type="GO" id="GO:0003825">
    <property type="term" value="F:alpha,alpha-trehalose-phosphate synthase (UDP-forming) activity"/>
    <property type="evidence" value="ECO:0007669"/>
    <property type="project" value="UniProtKB-EC"/>
</dbReference>
<dbReference type="EMBL" id="UGVN01000001">
    <property type="protein sequence ID" value="SUE42084.1"/>
    <property type="molecule type" value="Genomic_DNA"/>
</dbReference>
<dbReference type="PANTHER" id="PTHR10788:SF106">
    <property type="entry name" value="BCDNA.GH08860"/>
    <property type="match status" value="1"/>
</dbReference>
<feature type="region of interest" description="Disordered" evidence="2">
    <location>
        <begin position="457"/>
        <end position="500"/>
    </location>
</feature>
<dbReference type="EC" id="2.4.1.15" evidence="3"/>
<dbReference type="PANTHER" id="PTHR10788">
    <property type="entry name" value="TREHALOSE-6-PHOSPHATE SYNTHASE"/>
    <property type="match status" value="1"/>
</dbReference>
<evidence type="ECO:0000313" key="4">
    <source>
        <dbReference type="Proteomes" id="UP000254919"/>
    </source>
</evidence>
<dbReference type="CDD" id="cd03788">
    <property type="entry name" value="GT20_TPS"/>
    <property type="match status" value="1"/>
</dbReference>
<comment type="similarity">
    <text evidence="1">Belongs to the glycosyltransferase 20 family.</text>
</comment>
<dbReference type="RefSeq" id="WP_081798527.1">
    <property type="nucleotide sequence ID" value="NZ_AP031462.1"/>
</dbReference>
<reference evidence="3 4" key="1">
    <citation type="submission" date="2018-06" db="EMBL/GenBank/DDBJ databases">
        <authorList>
            <consortium name="Pathogen Informatics"/>
            <person name="Doyle S."/>
        </authorList>
    </citation>
    <scope>NUCLEOTIDE SEQUENCE [LARGE SCALE GENOMIC DNA]</scope>
    <source>
        <strain evidence="3 4">NCTC13291</strain>
    </source>
</reference>